<protein>
    <recommendedName>
        <fullName evidence="12">RING-type domain-containing protein</fullName>
    </recommendedName>
</protein>
<dbReference type="PROSITE" id="PS50089">
    <property type="entry name" value="ZF_RING_2"/>
    <property type="match status" value="1"/>
</dbReference>
<keyword evidence="5 9" id="KW-0863">Zinc-finger</keyword>
<comment type="similarity">
    <text evidence="2">Belongs to the ZFPL1 family.</text>
</comment>
<evidence type="ECO:0000256" key="10">
    <source>
        <dbReference type="SAM" id="MobiDB-lite"/>
    </source>
</evidence>
<dbReference type="InterPro" id="IPR001841">
    <property type="entry name" value="Znf_RING"/>
</dbReference>
<accession>A0AAD9KSW1</accession>
<name>A0AAD9KSW1_RIDPI</name>
<evidence type="ECO:0000313" key="14">
    <source>
        <dbReference type="Proteomes" id="UP001209878"/>
    </source>
</evidence>
<feature type="domain" description="RING-type" evidence="12">
    <location>
        <begin position="53"/>
        <end position="104"/>
    </location>
</feature>
<evidence type="ECO:0000256" key="4">
    <source>
        <dbReference type="ARBA" id="ARBA00022723"/>
    </source>
</evidence>
<sequence>MGLCKCPKKKVTSLFCFEHRVNVCEHCLVSNHPRCIVQSYLQWLQDSDYEPLCKLCNRSLSDDGAGPCVRLICYDVFHWGCLDHYARQLPPNTAPAGYTCPLCKSCVFPANNVVSPVADTLRDLLSKVNWARAGLGLPLIEEQAGRGDMTESTTTTPPQTSSVHQVPHSYVTASSLTQDVISTDESTPYARTDKSADFFSNPRKLFDSTREDRSHLLNMSHDHDDDKYKRRPAFQWFARWFKSQGGLWRKDPNAGMKRIIIVIVLALLGFLTILLIMSRLGRSAAENDPFLDPMANPNIRVDERQ</sequence>
<keyword evidence="14" id="KW-1185">Reference proteome</keyword>
<feature type="compositionally biased region" description="Low complexity" evidence="10">
    <location>
        <begin position="150"/>
        <end position="162"/>
    </location>
</feature>
<keyword evidence="8 11" id="KW-0472">Membrane</keyword>
<feature type="region of interest" description="Disordered" evidence="10">
    <location>
        <begin position="144"/>
        <end position="167"/>
    </location>
</feature>
<dbReference type="PANTHER" id="PTHR12981:SF0">
    <property type="entry name" value="ZINC FINGER PROTEIN-LIKE 1"/>
    <property type="match status" value="1"/>
</dbReference>
<dbReference type="InterPro" id="IPR039043">
    <property type="entry name" value="ZFPL1"/>
</dbReference>
<dbReference type="Pfam" id="PF25998">
    <property type="entry name" value="U-box_ZFPL1"/>
    <property type="match status" value="1"/>
</dbReference>
<dbReference type="GO" id="GO:0005794">
    <property type="term" value="C:Golgi apparatus"/>
    <property type="evidence" value="ECO:0007669"/>
    <property type="project" value="TreeGrafter"/>
</dbReference>
<dbReference type="InterPro" id="IPR013083">
    <property type="entry name" value="Znf_RING/FYVE/PHD"/>
</dbReference>
<reference evidence="13" key="1">
    <citation type="journal article" date="2023" name="Mol. Biol. Evol.">
        <title>Third-Generation Sequencing Reveals the Adaptive Role of the Epigenome in Three Deep-Sea Polychaetes.</title>
        <authorList>
            <person name="Perez M."/>
            <person name="Aroh O."/>
            <person name="Sun Y."/>
            <person name="Lan Y."/>
            <person name="Juniper S.K."/>
            <person name="Young C.R."/>
            <person name="Angers B."/>
            <person name="Qian P.Y."/>
        </authorList>
    </citation>
    <scope>NUCLEOTIDE SEQUENCE</scope>
    <source>
        <strain evidence="13">R07B-5</strain>
    </source>
</reference>
<dbReference type="Proteomes" id="UP001209878">
    <property type="component" value="Unassembled WGS sequence"/>
</dbReference>
<dbReference type="Pfam" id="PF25993">
    <property type="entry name" value="zf-B_box_ZFPL1"/>
    <property type="match status" value="1"/>
</dbReference>
<evidence type="ECO:0000259" key="12">
    <source>
        <dbReference type="PROSITE" id="PS50089"/>
    </source>
</evidence>
<keyword evidence="6" id="KW-0862">Zinc</keyword>
<evidence type="ECO:0000256" key="1">
    <source>
        <dbReference type="ARBA" id="ARBA00004167"/>
    </source>
</evidence>
<comment type="subcellular location">
    <subcellularLocation>
        <location evidence="1">Membrane</location>
        <topology evidence="1">Single-pass membrane protein</topology>
    </subcellularLocation>
</comment>
<organism evidence="13 14">
    <name type="scientific">Ridgeia piscesae</name>
    <name type="common">Tubeworm</name>
    <dbReference type="NCBI Taxonomy" id="27915"/>
    <lineage>
        <taxon>Eukaryota</taxon>
        <taxon>Metazoa</taxon>
        <taxon>Spiralia</taxon>
        <taxon>Lophotrochozoa</taxon>
        <taxon>Annelida</taxon>
        <taxon>Polychaeta</taxon>
        <taxon>Sedentaria</taxon>
        <taxon>Canalipalpata</taxon>
        <taxon>Sabellida</taxon>
        <taxon>Siboglinidae</taxon>
        <taxon>Ridgeia</taxon>
    </lineage>
</organism>
<feature type="transmembrane region" description="Helical" evidence="11">
    <location>
        <begin position="259"/>
        <end position="280"/>
    </location>
</feature>
<dbReference type="CDD" id="cd16487">
    <property type="entry name" value="mRING-H2-C3DHC3_ZFPL1"/>
    <property type="match status" value="1"/>
</dbReference>
<evidence type="ECO:0000256" key="5">
    <source>
        <dbReference type="ARBA" id="ARBA00022771"/>
    </source>
</evidence>
<dbReference type="AlphaFoldDB" id="A0AAD9KSW1"/>
<dbReference type="Gene3D" id="3.30.40.10">
    <property type="entry name" value="Zinc/RING finger domain, C3HC4 (zinc finger)"/>
    <property type="match status" value="1"/>
</dbReference>
<gene>
    <name evidence="13" type="ORF">NP493_644g02016</name>
</gene>
<evidence type="ECO:0000256" key="8">
    <source>
        <dbReference type="ARBA" id="ARBA00023136"/>
    </source>
</evidence>
<keyword evidence="7 11" id="KW-1133">Transmembrane helix</keyword>
<evidence type="ECO:0000256" key="2">
    <source>
        <dbReference type="ARBA" id="ARBA00005561"/>
    </source>
</evidence>
<dbReference type="InterPro" id="IPR058730">
    <property type="entry name" value="U-box_ZFPL1-like"/>
</dbReference>
<dbReference type="EMBL" id="JAODUO010000644">
    <property type="protein sequence ID" value="KAK2176705.1"/>
    <property type="molecule type" value="Genomic_DNA"/>
</dbReference>
<keyword evidence="4" id="KW-0479">Metal-binding</keyword>
<comment type="caution">
    <text evidence="13">The sequence shown here is derived from an EMBL/GenBank/DDBJ whole genome shotgun (WGS) entry which is preliminary data.</text>
</comment>
<proteinExistence type="inferred from homology"/>
<evidence type="ECO:0000256" key="3">
    <source>
        <dbReference type="ARBA" id="ARBA00022692"/>
    </source>
</evidence>
<evidence type="ECO:0000256" key="9">
    <source>
        <dbReference type="PROSITE-ProRule" id="PRU00175"/>
    </source>
</evidence>
<evidence type="ECO:0000256" key="6">
    <source>
        <dbReference type="ARBA" id="ARBA00022833"/>
    </source>
</evidence>
<dbReference type="GO" id="GO:0008270">
    <property type="term" value="F:zinc ion binding"/>
    <property type="evidence" value="ECO:0007669"/>
    <property type="project" value="UniProtKB-KW"/>
</dbReference>
<dbReference type="PANTHER" id="PTHR12981">
    <property type="entry name" value="ZINC FINGER PROTEIN-LIKE 1"/>
    <property type="match status" value="1"/>
</dbReference>
<dbReference type="InterPro" id="IPR058731">
    <property type="entry name" value="Znf-B_box_ZFPL1-like"/>
</dbReference>
<keyword evidence="3 11" id="KW-0812">Transmembrane</keyword>
<evidence type="ECO:0000256" key="11">
    <source>
        <dbReference type="SAM" id="Phobius"/>
    </source>
</evidence>
<evidence type="ECO:0000313" key="13">
    <source>
        <dbReference type="EMBL" id="KAK2176705.1"/>
    </source>
</evidence>
<dbReference type="GO" id="GO:0016020">
    <property type="term" value="C:membrane"/>
    <property type="evidence" value="ECO:0007669"/>
    <property type="project" value="UniProtKB-SubCell"/>
</dbReference>
<evidence type="ECO:0000256" key="7">
    <source>
        <dbReference type="ARBA" id="ARBA00022989"/>
    </source>
</evidence>